<reference evidence="1" key="1">
    <citation type="submission" date="2021-06" db="EMBL/GenBank/DDBJ databases">
        <authorList>
            <person name="Kallberg Y."/>
            <person name="Tangrot J."/>
            <person name="Rosling A."/>
        </authorList>
    </citation>
    <scope>NUCLEOTIDE SEQUENCE</scope>
    <source>
        <strain evidence="1">CL551</strain>
    </source>
</reference>
<dbReference type="Proteomes" id="UP000789342">
    <property type="component" value="Unassembled WGS sequence"/>
</dbReference>
<dbReference type="EMBL" id="CAJVPV010045564">
    <property type="protein sequence ID" value="CAG8769414.1"/>
    <property type="molecule type" value="Genomic_DNA"/>
</dbReference>
<comment type="caution">
    <text evidence="1">The sequence shown here is derived from an EMBL/GenBank/DDBJ whole genome shotgun (WGS) entry which is preliminary data.</text>
</comment>
<accession>A0A9N9J7J2</accession>
<evidence type="ECO:0000313" key="1">
    <source>
        <dbReference type="EMBL" id="CAG8769414.1"/>
    </source>
</evidence>
<proteinExistence type="predicted"/>
<feature type="non-terminal residue" evidence="1">
    <location>
        <position position="1"/>
    </location>
</feature>
<keyword evidence="2" id="KW-1185">Reference proteome</keyword>
<feature type="non-terminal residue" evidence="1">
    <location>
        <position position="309"/>
    </location>
</feature>
<gene>
    <name evidence="1" type="ORF">AMORRO_LOCUS16492</name>
</gene>
<sequence length="309" mass="35736">RLQSAEIDLRSRRSSLPPDLREMVVLDNNRKDDNQYQSRKRSVSNSAIDFNSAILSGQNKRSLELLGIKAPQKPSELRNFSLILKQRKIDSFKGLVGFFPCASCHRRALINFHPEKYSSLEEKEFSAPPHIFRLPFEFDENDRLGPWDILLSEDAIKDMRKLESPLTIKVVMKKLGQISSGEWVKHGLRNKVSSPNIPVYEVKLPDYGLTILWQVDYGFSIRNYSDMQLVKIWAITANQKQIHTTLENLAMVHQVYTDKHNSHCAIPESERKTILPFYFECEGETKSTDEELSGSKMDDERLLEVHRML</sequence>
<dbReference type="InterPro" id="IPR039904">
    <property type="entry name" value="TRANK1"/>
</dbReference>
<dbReference type="OrthoDB" id="3156807at2759"/>
<dbReference type="PANTHER" id="PTHR21529:SF4">
    <property type="entry name" value="TPR AND ANKYRIN REPEAT-CONTAINING PROTEIN 1"/>
    <property type="match status" value="1"/>
</dbReference>
<name>A0A9N9J7J2_9GLOM</name>
<organism evidence="1 2">
    <name type="scientific">Acaulospora morrowiae</name>
    <dbReference type="NCBI Taxonomy" id="94023"/>
    <lineage>
        <taxon>Eukaryota</taxon>
        <taxon>Fungi</taxon>
        <taxon>Fungi incertae sedis</taxon>
        <taxon>Mucoromycota</taxon>
        <taxon>Glomeromycotina</taxon>
        <taxon>Glomeromycetes</taxon>
        <taxon>Diversisporales</taxon>
        <taxon>Acaulosporaceae</taxon>
        <taxon>Acaulospora</taxon>
    </lineage>
</organism>
<evidence type="ECO:0000313" key="2">
    <source>
        <dbReference type="Proteomes" id="UP000789342"/>
    </source>
</evidence>
<protein>
    <submittedName>
        <fullName evidence="1">9903_t:CDS:1</fullName>
    </submittedName>
</protein>
<dbReference type="PANTHER" id="PTHR21529">
    <property type="entry name" value="MAMMARY TURMOR VIRUS RECEPTOR HOMOLOG 1, 2 MTVR1, 2"/>
    <property type="match status" value="1"/>
</dbReference>
<dbReference type="AlphaFoldDB" id="A0A9N9J7J2"/>